<dbReference type="Proteomes" id="UP000239899">
    <property type="component" value="Unassembled WGS sequence"/>
</dbReference>
<evidence type="ECO:0000256" key="5">
    <source>
        <dbReference type="SAM" id="MobiDB-lite"/>
    </source>
</evidence>
<organism evidence="9 10">
    <name type="scientific">Chlorella sorokiniana</name>
    <name type="common">Freshwater green alga</name>
    <dbReference type="NCBI Taxonomy" id="3076"/>
    <lineage>
        <taxon>Eukaryota</taxon>
        <taxon>Viridiplantae</taxon>
        <taxon>Chlorophyta</taxon>
        <taxon>core chlorophytes</taxon>
        <taxon>Trebouxiophyceae</taxon>
        <taxon>Chlorellales</taxon>
        <taxon>Chlorellaceae</taxon>
        <taxon>Chlorella clade</taxon>
        <taxon>Chlorella</taxon>
    </lineage>
</organism>
<keyword evidence="6" id="KW-0472">Membrane</keyword>
<evidence type="ECO:0000259" key="8">
    <source>
        <dbReference type="PROSITE" id="PS50011"/>
    </source>
</evidence>
<dbReference type="Pfam" id="PF00560">
    <property type="entry name" value="LRR_1"/>
    <property type="match status" value="1"/>
</dbReference>
<proteinExistence type="predicted"/>
<dbReference type="Gene3D" id="1.10.510.10">
    <property type="entry name" value="Transferase(Phosphotransferase) domain 1"/>
    <property type="match status" value="1"/>
</dbReference>
<keyword evidence="2" id="KW-0433">Leucine-rich repeat</keyword>
<dbReference type="OrthoDB" id="552043at2759"/>
<feature type="chain" id="PRO_5015122788" evidence="7">
    <location>
        <begin position="22"/>
        <end position="975"/>
    </location>
</feature>
<dbReference type="PANTHER" id="PTHR48010:SF5">
    <property type="entry name" value="PROTEIN TOO MANY MOUTHS"/>
    <property type="match status" value="1"/>
</dbReference>
<dbReference type="EMBL" id="LHPG02000002">
    <property type="protein sequence ID" value="PRW60272.1"/>
    <property type="molecule type" value="Genomic_DNA"/>
</dbReference>
<reference evidence="9 10" key="1">
    <citation type="journal article" date="2018" name="Plant J.">
        <title>Genome sequences of Chlorella sorokiniana UTEX 1602 and Micractinium conductrix SAG 241.80: implications to maltose excretion by a green alga.</title>
        <authorList>
            <person name="Arriola M.B."/>
            <person name="Velmurugan N."/>
            <person name="Zhang Y."/>
            <person name="Plunkett M.H."/>
            <person name="Hondzo H."/>
            <person name="Barney B.M."/>
        </authorList>
    </citation>
    <scope>NUCLEOTIDE SEQUENCE [LARGE SCALE GENOMIC DNA]</scope>
    <source>
        <strain evidence="10">UTEX 1602</strain>
    </source>
</reference>
<sequence>MNALAGILLVACLALLEAAAAGQSTINSKEGKLAYNGIGTGYTTVLITPSSGYGGAPLAMRILLTELESPPHLSLSEQALMQQIFQTCCSAPDSCLELRQQTVNGQPSMDLCSACRECICNDKGNLVQIHWEDYRLSCPFPAAMLGAFPRLQFLRLRNNPGLTGEYESFAEPFRNRSMIMFEIEGSPNITGQLASNGTDGACLMAERGLGTLTVKHTGVSGPLPACIFSPRMAQLYLDNNALNGTIPDAFEGAPLLNLFQVDHNQLTGTLPPSAAAARVLQELYLNANQLSGALPDLFGENEALVFLDVTNNSLSGPWPASLANHSTAAVVRAGLNRFGTLPPQLAELPISGGSGGGIDVAELPLKELDLSYNNLTGEFPTALALMPNLEGLNITGNHLSGPLPDEPDMFPRSHRLLMGTNNFSGPLPDSWNDTNVISGRVRTRDNERLVFNASWNQLTGPVPAWLAAAATHDTVDVSNNSFSDACTNPDYVSTPGICLPLPSADNGYASGGAAAALAAPAPPAATAALAWLALITIPVLALAGLAYWMYRRREQRRILRSLAAAHQQEDGPVSPAHSGSQESSGLVVAPWSDTMLPRSAISLTKGPNGKPLLLGQGGFGTVYRGTLFSEPVAVKVIPTGSALVNTEAILREVAILKACHSTYIVGFRGACVHEGDLYLVTELMQGGDLWTALHSGRITWYNRGHQIALDVARGLAYLHEHRVIHMNVLLTAQGVARIADIGLAGILSTTRSYIASSAVAVGTIAYCSPEQLLGLKCGFASDIYSFGVLLHEIATQATPVRGRMRPIRVPEEAPAEVVGLINLCMRSEAKERPTAPQIVSQLKLIRRRMLRAPDTARLMHAADSGSVEGTLGSASSGGGGAGCKPGSKQQASGGSGGGTKDSAAAAATAEAGQLEQNGSLEVSSSKEGALEQADSLALSKEASGSLPLSKETSGSLPISKGAASTLPLIKGGDSS</sequence>
<dbReference type="Gene3D" id="3.80.10.10">
    <property type="entry name" value="Ribonuclease Inhibitor"/>
    <property type="match status" value="2"/>
</dbReference>
<feature type="binding site" evidence="4">
    <location>
        <position position="635"/>
    </location>
    <ligand>
        <name>ATP</name>
        <dbReference type="ChEBI" id="CHEBI:30616"/>
    </ligand>
</feature>
<dbReference type="InterPro" id="IPR011009">
    <property type="entry name" value="Kinase-like_dom_sf"/>
</dbReference>
<dbReference type="AlphaFoldDB" id="A0A2P6U1T1"/>
<evidence type="ECO:0000256" key="2">
    <source>
        <dbReference type="ARBA" id="ARBA00022614"/>
    </source>
</evidence>
<keyword evidence="6" id="KW-0812">Transmembrane</keyword>
<evidence type="ECO:0000256" key="3">
    <source>
        <dbReference type="ARBA" id="ARBA00022737"/>
    </source>
</evidence>
<comment type="subcellular location">
    <subcellularLocation>
        <location evidence="1">Cytoplasm</location>
        <location evidence="1">Cytoskeleton</location>
        <location evidence="1">Cilium axoneme</location>
    </subcellularLocation>
</comment>
<keyword evidence="4" id="KW-0067">ATP-binding</keyword>
<gene>
    <name evidence="9" type="ORF">C2E21_1233</name>
</gene>
<dbReference type="InterPro" id="IPR032675">
    <property type="entry name" value="LRR_dom_sf"/>
</dbReference>
<dbReference type="InterPro" id="IPR017441">
    <property type="entry name" value="Protein_kinase_ATP_BS"/>
</dbReference>
<dbReference type="GO" id="GO:0005930">
    <property type="term" value="C:axoneme"/>
    <property type="evidence" value="ECO:0007669"/>
    <property type="project" value="UniProtKB-SubCell"/>
</dbReference>
<dbReference type="GO" id="GO:0004672">
    <property type="term" value="F:protein kinase activity"/>
    <property type="evidence" value="ECO:0007669"/>
    <property type="project" value="InterPro"/>
</dbReference>
<keyword evidence="6" id="KW-1133">Transmembrane helix</keyword>
<evidence type="ECO:0000313" key="10">
    <source>
        <dbReference type="Proteomes" id="UP000239899"/>
    </source>
</evidence>
<dbReference type="Pfam" id="PF07714">
    <property type="entry name" value="PK_Tyr_Ser-Thr"/>
    <property type="match status" value="1"/>
</dbReference>
<protein>
    <submittedName>
        <fullName evidence="9">Serine threonine-kinase</fullName>
    </submittedName>
</protein>
<dbReference type="InterPro" id="IPR000719">
    <property type="entry name" value="Prot_kinase_dom"/>
</dbReference>
<dbReference type="InterPro" id="IPR001611">
    <property type="entry name" value="Leu-rich_rpt"/>
</dbReference>
<keyword evidence="3" id="KW-0677">Repeat</keyword>
<dbReference type="GO" id="GO:0005524">
    <property type="term" value="F:ATP binding"/>
    <property type="evidence" value="ECO:0007669"/>
    <property type="project" value="UniProtKB-UniRule"/>
</dbReference>
<dbReference type="PANTHER" id="PTHR48010">
    <property type="entry name" value="OS05G0588300 PROTEIN"/>
    <property type="match status" value="1"/>
</dbReference>
<feature type="signal peptide" evidence="7">
    <location>
        <begin position="1"/>
        <end position="21"/>
    </location>
</feature>
<feature type="compositionally biased region" description="Low complexity" evidence="5">
    <location>
        <begin position="900"/>
        <end position="912"/>
    </location>
</feature>
<dbReference type="PROSITE" id="PS50011">
    <property type="entry name" value="PROTEIN_KINASE_DOM"/>
    <property type="match status" value="1"/>
</dbReference>
<dbReference type="SUPFAM" id="SSF52058">
    <property type="entry name" value="L domain-like"/>
    <property type="match status" value="1"/>
</dbReference>
<accession>A0A2P6U1T1</accession>
<evidence type="ECO:0000256" key="7">
    <source>
        <dbReference type="SAM" id="SignalP"/>
    </source>
</evidence>
<evidence type="ECO:0000256" key="4">
    <source>
        <dbReference type="PROSITE-ProRule" id="PRU10141"/>
    </source>
</evidence>
<keyword evidence="10" id="KW-1185">Reference proteome</keyword>
<feature type="compositionally biased region" description="Polar residues" evidence="5">
    <location>
        <begin position="914"/>
        <end position="926"/>
    </location>
</feature>
<evidence type="ECO:0000256" key="6">
    <source>
        <dbReference type="SAM" id="Phobius"/>
    </source>
</evidence>
<feature type="region of interest" description="Disordered" evidence="5">
    <location>
        <begin position="861"/>
        <end position="975"/>
    </location>
</feature>
<keyword evidence="7" id="KW-0732">Signal</keyword>
<dbReference type="InterPro" id="IPR050994">
    <property type="entry name" value="At_inactive_RLKs"/>
</dbReference>
<evidence type="ECO:0000256" key="1">
    <source>
        <dbReference type="ARBA" id="ARBA00004430"/>
    </source>
</evidence>
<evidence type="ECO:0000313" key="9">
    <source>
        <dbReference type="EMBL" id="PRW60272.1"/>
    </source>
</evidence>
<dbReference type="InterPro" id="IPR001245">
    <property type="entry name" value="Ser-Thr/Tyr_kinase_cat_dom"/>
</dbReference>
<comment type="caution">
    <text evidence="9">The sequence shown here is derived from an EMBL/GenBank/DDBJ whole genome shotgun (WGS) entry which is preliminary data.</text>
</comment>
<feature type="domain" description="Protein kinase" evidence="8">
    <location>
        <begin position="608"/>
        <end position="844"/>
    </location>
</feature>
<dbReference type="SUPFAM" id="SSF56112">
    <property type="entry name" value="Protein kinase-like (PK-like)"/>
    <property type="match status" value="1"/>
</dbReference>
<name>A0A2P6U1T1_CHLSO</name>
<dbReference type="PROSITE" id="PS00107">
    <property type="entry name" value="PROTEIN_KINASE_ATP"/>
    <property type="match status" value="1"/>
</dbReference>
<keyword evidence="4" id="KW-0547">Nucleotide-binding</keyword>
<feature type="transmembrane region" description="Helical" evidence="6">
    <location>
        <begin position="528"/>
        <end position="550"/>
    </location>
</feature>